<dbReference type="GO" id="GO:0005778">
    <property type="term" value="C:peroxisomal membrane"/>
    <property type="evidence" value="ECO:0007669"/>
    <property type="project" value="TreeGrafter"/>
</dbReference>
<evidence type="ECO:0000313" key="5">
    <source>
        <dbReference type="EnsemblMetazoa" id="MDOA007305-PA"/>
    </source>
</evidence>
<evidence type="ECO:0000256" key="1">
    <source>
        <dbReference type="ARBA" id="ARBA00006326"/>
    </source>
</evidence>
<dbReference type="OrthoDB" id="21292at2759"/>
<dbReference type="EnsemblMetazoa" id="MDOA007305-RA">
    <property type="protein sequence ID" value="MDOA007305-PA"/>
    <property type="gene ID" value="MDOA007305"/>
</dbReference>
<evidence type="ECO:0000313" key="6">
    <source>
        <dbReference type="Proteomes" id="UP001652621"/>
    </source>
</evidence>
<name>T1PBP4_MUSDO</name>
<protein>
    <recommendedName>
        <fullName evidence="2">Peroxin-19</fullName>
    </recommendedName>
</protein>
<dbReference type="RefSeq" id="XP_005175891.1">
    <property type="nucleotide sequence ID" value="XM_005175834.3"/>
</dbReference>
<dbReference type="Gene3D" id="1.20.120.900">
    <property type="entry name" value="Pex19, mPTS binding domain"/>
    <property type="match status" value="1"/>
</dbReference>
<dbReference type="KEGG" id="mde:101899046"/>
<dbReference type="PANTHER" id="PTHR12774:SF2">
    <property type="entry name" value="PEROXISOMAL BIOGENESIS FACTOR 19"/>
    <property type="match status" value="1"/>
</dbReference>
<evidence type="ECO:0000313" key="4">
    <source>
        <dbReference type="EMBL" id="AFP60159.1"/>
    </source>
</evidence>
<dbReference type="Pfam" id="PF04614">
    <property type="entry name" value="Pex19"/>
    <property type="match status" value="1"/>
</dbReference>
<evidence type="ECO:0000313" key="7">
    <source>
        <dbReference type="RefSeq" id="XP_005175891.1"/>
    </source>
</evidence>
<evidence type="ECO:0000256" key="2">
    <source>
        <dbReference type="ARBA" id="ARBA00029688"/>
    </source>
</evidence>
<dbReference type="InterPro" id="IPR006708">
    <property type="entry name" value="Pex19"/>
</dbReference>
<accession>T1PBP4</accession>
<keyword evidence="6" id="KW-1185">Reference proteome</keyword>
<dbReference type="InterPro" id="IPR038322">
    <property type="entry name" value="Pex19_C_sf"/>
</dbReference>
<feature type="region of interest" description="Disordered" evidence="3">
    <location>
        <begin position="27"/>
        <end position="49"/>
    </location>
</feature>
<proteinExistence type="evidence at transcript level"/>
<dbReference type="eggNOG" id="KOG3133">
    <property type="taxonomic scope" value="Eukaryota"/>
</dbReference>
<comment type="similarity">
    <text evidence="1">Belongs to the peroxin-19 family.</text>
</comment>
<dbReference type="GO" id="GO:0045046">
    <property type="term" value="P:protein import into peroxisome membrane"/>
    <property type="evidence" value="ECO:0007669"/>
    <property type="project" value="TreeGrafter"/>
</dbReference>
<dbReference type="AlphaFoldDB" id="T1PBP4"/>
<dbReference type="Proteomes" id="UP001652621">
    <property type="component" value="Unplaced"/>
</dbReference>
<reference evidence="7" key="3">
    <citation type="submission" date="2025-04" db="UniProtKB">
        <authorList>
            <consortium name="RefSeq"/>
        </authorList>
    </citation>
    <scope>IDENTIFICATION</scope>
    <source>
        <strain evidence="7">Aabys</strain>
    </source>
</reference>
<gene>
    <name evidence="5" type="primary">101899046</name>
    <name evidence="7" type="synonym">LOC101899046</name>
</gene>
<dbReference type="GO" id="GO:0033328">
    <property type="term" value="F:peroxisome membrane targeting sequence binding"/>
    <property type="evidence" value="ECO:0007669"/>
    <property type="project" value="TreeGrafter"/>
</dbReference>
<organism evidence="4">
    <name type="scientific">Musca domestica</name>
    <name type="common">House fly</name>
    <dbReference type="NCBI Taxonomy" id="7370"/>
    <lineage>
        <taxon>Eukaryota</taxon>
        <taxon>Metazoa</taxon>
        <taxon>Ecdysozoa</taxon>
        <taxon>Arthropoda</taxon>
        <taxon>Hexapoda</taxon>
        <taxon>Insecta</taxon>
        <taxon>Pterygota</taxon>
        <taxon>Neoptera</taxon>
        <taxon>Endopterygota</taxon>
        <taxon>Diptera</taxon>
        <taxon>Brachycera</taxon>
        <taxon>Muscomorpha</taxon>
        <taxon>Muscoidea</taxon>
        <taxon>Muscidae</taxon>
        <taxon>Musca</taxon>
    </lineage>
</organism>
<dbReference type="VEuPathDB" id="VectorBase:MDOMA2_003208"/>
<reference evidence="5" key="2">
    <citation type="submission" date="2021-01" db="UniProtKB">
        <authorList>
            <consortium name="EnsemblMetazoa"/>
        </authorList>
    </citation>
    <scope>IDENTIFICATION</scope>
    <source>
        <strain evidence="5">Aabys</strain>
    </source>
</reference>
<dbReference type="VEuPathDB" id="VectorBase:MDOA007305"/>
<evidence type="ECO:0000256" key="3">
    <source>
        <dbReference type="SAM" id="MobiDB-lite"/>
    </source>
</evidence>
<dbReference type="PANTHER" id="PTHR12774">
    <property type="entry name" value="PEROXISOMAL BIOGENESIS FACTOR 19"/>
    <property type="match status" value="1"/>
</dbReference>
<sequence length="289" mass="31431">MADQQKPNDNELNELLDNALQDFVKDDKQAANGDASNAAQDGAEGNPDSEEFFLEQAKLLAERMNTLFGGPDTPTGDVAPLPQDPEQIMAGFKKMAEAAAKTLQGENTASDEEVAKYSDSIAQALKGLQEGTDNLAAPVSENDVANMFGGLSLENAASDDGNMFLPFMEGMMQSLLSAEILLPSIKELLEKYPKYLEENASKLSAEDKERYEKQLELYKIIEGHLELENPNDSAKEKRDKFRVVLDDMRKLQEYGQPPEEILAETAGDLPVLDPAAAGAAAGNPQCPMM</sequence>
<reference evidence="4" key="1">
    <citation type="submission" date="2012-08" db="EMBL/GenBank/DDBJ databases">
        <title>Transcriptome of adult Musca domestica launches a platform for comparative house fly gene expression and characterization of differential gene expression among resistant and susceptible house flies.</title>
        <authorList>
            <person name="Liu N."/>
            <person name="Zhang L."/>
            <person name="Li M."/>
            <person name="Reid W."/>
        </authorList>
    </citation>
    <scope>NUCLEOTIDE SEQUENCE</scope>
    <source>
        <strain evidence="4">ALHF</strain>
        <tissue evidence="4">Whole body</tissue>
    </source>
</reference>
<dbReference type="EMBL" id="KA645530">
    <property type="protein sequence ID" value="AFP60159.1"/>
    <property type="molecule type" value="mRNA"/>
</dbReference>
<dbReference type="STRING" id="7370.T1PBP4"/>